<dbReference type="AlphaFoldDB" id="A0A7Y9ZCT6"/>
<dbReference type="Gene3D" id="3.40.50.620">
    <property type="entry name" value="HUPs"/>
    <property type="match status" value="2"/>
</dbReference>
<feature type="domain" description="UspA" evidence="2">
    <location>
        <begin position="160"/>
        <end position="295"/>
    </location>
</feature>
<organism evidence="3 4">
    <name type="scientific">Nocardioides aromaticivorans</name>
    <dbReference type="NCBI Taxonomy" id="200618"/>
    <lineage>
        <taxon>Bacteria</taxon>
        <taxon>Bacillati</taxon>
        <taxon>Actinomycetota</taxon>
        <taxon>Actinomycetes</taxon>
        <taxon>Propionibacteriales</taxon>
        <taxon>Nocardioidaceae</taxon>
        <taxon>Nocardioides</taxon>
    </lineage>
</organism>
<dbReference type="PANTHER" id="PTHR46553">
    <property type="entry name" value="ADENINE NUCLEOTIDE ALPHA HYDROLASES-LIKE SUPERFAMILY PROTEIN"/>
    <property type="match status" value="1"/>
</dbReference>
<evidence type="ECO:0000259" key="2">
    <source>
        <dbReference type="Pfam" id="PF00582"/>
    </source>
</evidence>
<protein>
    <submittedName>
        <fullName evidence="3">Nucleotide-binding universal stress UspA family protein</fullName>
    </submittedName>
</protein>
<evidence type="ECO:0000256" key="1">
    <source>
        <dbReference type="ARBA" id="ARBA00008791"/>
    </source>
</evidence>
<dbReference type="Proteomes" id="UP000562045">
    <property type="component" value="Unassembled WGS sequence"/>
</dbReference>
<evidence type="ECO:0000313" key="4">
    <source>
        <dbReference type="Proteomes" id="UP000562045"/>
    </source>
</evidence>
<dbReference type="CDD" id="cd00293">
    <property type="entry name" value="USP-like"/>
    <property type="match status" value="1"/>
</dbReference>
<dbReference type="EMBL" id="JACBZM010000001">
    <property type="protein sequence ID" value="NYI43029.1"/>
    <property type="molecule type" value="Genomic_DNA"/>
</dbReference>
<dbReference type="InterPro" id="IPR006016">
    <property type="entry name" value="UspA"/>
</dbReference>
<evidence type="ECO:0000313" key="3">
    <source>
        <dbReference type="EMBL" id="NYI43029.1"/>
    </source>
</evidence>
<reference evidence="3 4" key="1">
    <citation type="submission" date="2020-07" db="EMBL/GenBank/DDBJ databases">
        <title>Sequencing the genomes of 1000 actinobacteria strains.</title>
        <authorList>
            <person name="Klenk H.-P."/>
        </authorList>
    </citation>
    <scope>NUCLEOTIDE SEQUENCE [LARGE SCALE GENOMIC DNA]</scope>
    <source>
        <strain evidence="3 4">DSM 15131</strain>
    </source>
</reference>
<dbReference type="Pfam" id="PF00582">
    <property type="entry name" value="Usp"/>
    <property type="match status" value="2"/>
</dbReference>
<gene>
    <name evidence="3" type="ORF">BJ993_000109</name>
</gene>
<feature type="domain" description="UspA" evidence="2">
    <location>
        <begin position="10"/>
        <end position="149"/>
    </location>
</feature>
<name>A0A7Y9ZCT6_9ACTN</name>
<dbReference type="RefSeq" id="WP_036544651.1">
    <property type="nucleotide sequence ID" value="NZ_JACBZM010000001.1"/>
</dbReference>
<dbReference type="PANTHER" id="PTHR46553:SF3">
    <property type="entry name" value="ADENINE NUCLEOTIDE ALPHA HYDROLASES-LIKE SUPERFAMILY PROTEIN"/>
    <property type="match status" value="1"/>
</dbReference>
<comment type="caution">
    <text evidence="3">The sequence shown here is derived from an EMBL/GenBank/DDBJ whole genome shotgun (WGS) entry which is preliminary data.</text>
</comment>
<comment type="similarity">
    <text evidence="1">Belongs to the universal stress protein A family.</text>
</comment>
<accession>A0A7Y9ZCT6</accession>
<dbReference type="InterPro" id="IPR014729">
    <property type="entry name" value="Rossmann-like_a/b/a_fold"/>
</dbReference>
<dbReference type="SUPFAM" id="SSF52402">
    <property type="entry name" value="Adenine nucleotide alpha hydrolases-like"/>
    <property type="match status" value="2"/>
</dbReference>
<dbReference type="PRINTS" id="PR01438">
    <property type="entry name" value="UNVRSLSTRESS"/>
</dbReference>
<dbReference type="CDD" id="cd23659">
    <property type="entry name" value="USP_At3g01520-like"/>
    <property type="match status" value="1"/>
</dbReference>
<proteinExistence type="inferred from homology"/>
<dbReference type="InterPro" id="IPR006015">
    <property type="entry name" value="Universal_stress_UspA"/>
</dbReference>
<sequence length="306" mass="32106">MTTTINPSSVVVATDGSEDATRAVHWAAEQAFLERRPLVVVTATGATQVPVTAWGGVGAGYAPSVDDLVEHGRSVAEDALAVVRHLRPGLEASAEVLVGDPRQALVELSRRAHLLVLGSRGRGSFRSKAFGSVSAAVSRDAACPVFVCRPPARSEIPTRGILVGADGTPESLPVIEFAFHQASLLDLPLTVVHCVWDQVAALLGPGLVSPQEDGLEQQRLLLSESVAGMCSKFPEVSTDLRLGRGLAEEFLATGTAEWNLVVVGRHPVDSLLRLVTGSVAISVIEHARTTVAVVPEADPAESGDED</sequence>